<evidence type="ECO:0000256" key="12">
    <source>
        <dbReference type="ARBA" id="ARBA00023239"/>
    </source>
</evidence>
<dbReference type="GO" id="GO:0046872">
    <property type="term" value="F:metal ion binding"/>
    <property type="evidence" value="ECO:0007669"/>
    <property type="project" value="UniProtKB-KW"/>
</dbReference>
<evidence type="ECO:0000256" key="6">
    <source>
        <dbReference type="ARBA" id="ARBA00020653"/>
    </source>
</evidence>
<evidence type="ECO:0000256" key="10">
    <source>
        <dbReference type="ARBA" id="ARBA00022842"/>
    </source>
</evidence>
<evidence type="ECO:0000256" key="9">
    <source>
        <dbReference type="ARBA" id="ARBA00022822"/>
    </source>
</evidence>
<dbReference type="PANTHER" id="PTHR11236:SF46">
    <property type="entry name" value="ANTHRANILATE SYNTHASE COMPONENT 1"/>
    <property type="match status" value="1"/>
</dbReference>
<proteinExistence type="inferred from homology"/>
<evidence type="ECO:0000256" key="13">
    <source>
        <dbReference type="ARBA" id="ARBA00025634"/>
    </source>
</evidence>
<dbReference type="Gene3D" id="3.60.120.10">
    <property type="entry name" value="Anthranilate synthase"/>
    <property type="match status" value="1"/>
</dbReference>
<dbReference type="AlphaFoldDB" id="A0A229RB76"/>
<sequence length="163" mass="17438">MVSAANASPSGLGSVSPSRDEFRALAEGRRVIPVVRRVLADGETPIGVYRKLAADRPGTFLFESAENGASWSRWSFIGVDSPAALTVRDGKAVWTGTPPVGLPTEGDPLTVLRETVAALHTEQLPGMPPLTGGMVGYIGYDAVRWLERLPELAERDLDIPELT</sequence>
<comment type="similarity">
    <text evidence="3">Belongs to the anthranilate synthase component I family.</text>
</comment>
<evidence type="ECO:0000256" key="4">
    <source>
        <dbReference type="ARBA" id="ARBA00011575"/>
    </source>
</evidence>
<dbReference type="GO" id="GO:0004049">
    <property type="term" value="F:anthranilate synthase activity"/>
    <property type="evidence" value="ECO:0007669"/>
    <property type="project" value="UniProtKB-EC"/>
</dbReference>
<comment type="subunit">
    <text evidence="4">Heterotetramer consisting of two non-identical subunits: a beta subunit (TrpG) and a large alpha subunit (TrpE).</text>
</comment>
<evidence type="ECO:0000256" key="11">
    <source>
        <dbReference type="ARBA" id="ARBA00023141"/>
    </source>
</evidence>
<comment type="pathway">
    <text evidence="2">Amino-acid biosynthesis; L-tryptophan biosynthesis; L-tryptophan from chorismate: step 1/5.</text>
</comment>
<feature type="domain" description="Anthranilate synthase component I N-terminal" evidence="15">
    <location>
        <begin position="42"/>
        <end position="162"/>
    </location>
</feature>
<dbReference type="Proteomes" id="UP000215223">
    <property type="component" value="Unassembled WGS sequence"/>
</dbReference>
<evidence type="ECO:0000259" key="15">
    <source>
        <dbReference type="Pfam" id="PF04715"/>
    </source>
</evidence>
<dbReference type="EMBL" id="NMQT01000207">
    <property type="protein sequence ID" value="OXM43835.1"/>
    <property type="molecule type" value="Genomic_DNA"/>
</dbReference>
<evidence type="ECO:0000313" key="16">
    <source>
        <dbReference type="EMBL" id="OXM43835.1"/>
    </source>
</evidence>
<comment type="caution">
    <text evidence="16">The sequence shown here is derived from an EMBL/GenBank/DDBJ whole genome shotgun (WGS) entry which is preliminary data.</text>
</comment>
<evidence type="ECO:0000256" key="1">
    <source>
        <dbReference type="ARBA" id="ARBA00001946"/>
    </source>
</evidence>
<dbReference type="EC" id="4.1.3.27" evidence="5"/>
<evidence type="ECO:0000313" key="17">
    <source>
        <dbReference type="Proteomes" id="UP000215223"/>
    </source>
</evidence>
<keyword evidence="12 16" id="KW-0456">Lyase</keyword>
<dbReference type="SUPFAM" id="SSF56322">
    <property type="entry name" value="ADC synthase"/>
    <property type="match status" value="1"/>
</dbReference>
<accession>A0A229RB76</accession>
<evidence type="ECO:0000256" key="7">
    <source>
        <dbReference type="ARBA" id="ARBA00022605"/>
    </source>
</evidence>
<evidence type="ECO:0000256" key="8">
    <source>
        <dbReference type="ARBA" id="ARBA00022723"/>
    </source>
</evidence>
<evidence type="ECO:0000256" key="5">
    <source>
        <dbReference type="ARBA" id="ARBA00012266"/>
    </source>
</evidence>
<dbReference type="Pfam" id="PF04715">
    <property type="entry name" value="Anth_synt_I_N"/>
    <property type="match status" value="1"/>
</dbReference>
<dbReference type="InterPro" id="IPR006805">
    <property type="entry name" value="Anth_synth_I_N"/>
</dbReference>
<name>A0A229RB76_9PSEU</name>
<comment type="function">
    <text evidence="13">Part of a heterotetrameric complex that catalyzes the two-step biosynthesis of anthranilate, an intermediate in the biosynthesis of L-tryptophan. In the first step, the glutamine-binding beta subunit (TrpG) of anthranilate synthase (AS) provides the glutamine amidotransferase activity which generates ammonia as a substrate that, along with chorismate, is used in the second step, catalyzed by the large alpha subunit of AS (TrpE) to produce anthranilate. In the absence of TrpG, TrpE can synthesize anthranilate directly from chorismate and high concentrations of ammonia.</text>
</comment>
<gene>
    <name evidence="16" type="ORF">CFP71_41100</name>
</gene>
<comment type="cofactor">
    <cofactor evidence="1">
        <name>Mg(2+)</name>
        <dbReference type="ChEBI" id="CHEBI:18420"/>
    </cofactor>
</comment>
<comment type="catalytic activity">
    <reaction evidence="14">
        <text>chorismate + L-glutamine = anthranilate + pyruvate + L-glutamate + H(+)</text>
        <dbReference type="Rhea" id="RHEA:21732"/>
        <dbReference type="ChEBI" id="CHEBI:15361"/>
        <dbReference type="ChEBI" id="CHEBI:15378"/>
        <dbReference type="ChEBI" id="CHEBI:16567"/>
        <dbReference type="ChEBI" id="CHEBI:29748"/>
        <dbReference type="ChEBI" id="CHEBI:29985"/>
        <dbReference type="ChEBI" id="CHEBI:58359"/>
        <dbReference type="EC" id="4.1.3.27"/>
    </reaction>
</comment>
<keyword evidence="7" id="KW-0028">Amino-acid biosynthesis</keyword>
<protein>
    <recommendedName>
        <fullName evidence="6">Anthranilate synthase component 1</fullName>
        <ecNumber evidence="5">4.1.3.27</ecNumber>
    </recommendedName>
</protein>
<evidence type="ECO:0000256" key="14">
    <source>
        <dbReference type="ARBA" id="ARBA00047683"/>
    </source>
</evidence>
<keyword evidence="8" id="KW-0479">Metal-binding</keyword>
<keyword evidence="17" id="KW-1185">Reference proteome</keyword>
<organism evidence="16 17">
    <name type="scientific">Amycolatopsis thailandensis</name>
    <dbReference type="NCBI Taxonomy" id="589330"/>
    <lineage>
        <taxon>Bacteria</taxon>
        <taxon>Bacillati</taxon>
        <taxon>Actinomycetota</taxon>
        <taxon>Actinomycetes</taxon>
        <taxon>Pseudonocardiales</taxon>
        <taxon>Pseudonocardiaceae</taxon>
        <taxon>Amycolatopsis</taxon>
    </lineage>
</organism>
<keyword evidence="9" id="KW-0822">Tryptophan biosynthesis</keyword>
<dbReference type="InterPro" id="IPR019999">
    <property type="entry name" value="Anth_synth_I-like"/>
</dbReference>
<keyword evidence="11" id="KW-0057">Aromatic amino acid biosynthesis</keyword>
<feature type="non-terminal residue" evidence="16">
    <location>
        <position position="163"/>
    </location>
</feature>
<reference evidence="16 17" key="1">
    <citation type="submission" date="2017-07" db="EMBL/GenBank/DDBJ databases">
        <title>Amycolatopsis thailandensis Genome sequencing and assembly.</title>
        <authorList>
            <person name="Kaur N."/>
            <person name="Mayilraj S."/>
        </authorList>
    </citation>
    <scope>NUCLEOTIDE SEQUENCE [LARGE SCALE GENOMIC DNA]</scope>
    <source>
        <strain evidence="16 17">JCM 16380</strain>
    </source>
</reference>
<dbReference type="InterPro" id="IPR005801">
    <property type="entry name" value="ADC_synthase"/>
</dbReference>
<evidence type="ECO:0000256" key="2">
    <source>
        <dbReference type="ARBA" id="ARBA00004873"/>
    </source>
</evidence>
<dbReference type="PANTHER" id="PTHR11236">
    <property type="entry name" value="AMINOBENZOATE/ANTHRANILATE SYNTHASE"/>
    <property type="match status" value="1"/>
</dbReference>
<evidence type="ECO:0000256" key="3">
    <source>
        <dbReference type="ARBA" id="ARBA00009562"/>
    </source>
</evidence>
<dbReference type="GO" id="GO:0000162">
    <property type="term" value="P:L-tryptophan biosynthetic process"/>
    <property type="evidence" value="ECO:0007669"/>
    <property type="project" value="UniProtKB-KW"/>
</dbReference>
<keyword evidence="10" id="KW-0460">Magnesium</keyword>